<dbReference type="InterPro" id="IPR044922">
    <property type="entry name" value="DUF2063_N_sf"/>
</dbReference>
<dbReference type="EMBL" id="WMBQ01000001">
    <property type="protein sequence ID" value="MTD93378.1"/>
    <property type="molecule type" value="Genomic_DNA"/>
</dbReference>
<comment type="caution">
    <text evidence="2">The sequence shown here is derived from an EMBL/GenBank/DDBJ whole genome shotgun (WGS) entry which is preliminary data.</text>
</comment>
<evidence type="ECO:0000313" key="2">
    <source>
        <dbReference type="EMBL" id="MTD93378.1"/>
    </source>
</evidence>
<accession>A0A6I3KFR1</accession>
<dbReference type="AlphaFoldDB" id="A0A6I3KFR1"/>
<organism evidence="2 3">
    <name type="scientific">Hyphomicrobium album</name>
    <dbReference type="NCBI Taxonomy" id="2665159"/>
    <lineage>
        <taxon>Bacteria</taxon>
        <taxon>Pseudomonadati</taxon>
        <taxon>Pseudomonadota</taxon>
        <taxon>Alphaproteobacteria</taxon>
        <taxon>Hyphomicrobiales</taxon>
        <taxon>Hyphomicrobiaceae</taxon>
        <taxon>Hyphomicrobium</taxon>
    </lineage>
</organism>
<protein>
    <recommendedName>
        <fullName evidence="1">Putative DNA-binding domain-containing protein</fullName>
    </recommendedName>
</protein>
<name>A0A6I3KFR1_9HYPH</name>
<proteinExistence type="predicted"/>
<dbReference type="Proteomes" id="UP000440694">
    <property type="component" value="Unassembled WGS sequence"/>
</dbReference>
<evidence type="ECO:0000313" key="3">
    <source>
        <dbReference type="Proteomes" id="UP000440694"/>
    </source>
</evidence>
<dbReference type="Pfam" id="PF09836">
    <property type="entry name" value="DUF2063"/>
    <property type="match status" value="1"/>
</dbReference>
<keyword evidence="3" id="KW-1185">Reference proteome</keyword>
<sequence length="305" mass="33916">MGRRTINRRGDASRVEEQVVVVKRKAPSTPVRPAPTLREIQESLQSAILCRDDAILDLLLDNSRTTRSTLFGVYRNAYTGRLVDVLRHDYPFLREYIGDDYFADLARAFIAAHPSRTPNARWFGGEFPEFLARHEAASKLAELAHIEKAVADAFDSSDAPVLGLADLARVPSELWGRMIFRPHPSAALLRNVTNAFAIWKSLKDGNAPSQAAPLADPESVIIWRQGLVPMVRVMPYEEAMMWTEACRGARFDVLCELLAAFDAPEGAAARAAGYLQGWLTSELLTSAETQDLANITDRTPRREPV</sequence>
<reference evidence="2 3" key="1">
    <citation type="submission" date="2019-11" db="EMBL/GenBank/DDBJ databases">
        <title>Identification of a novel strain.</title>
        <authorList>
            <person name="Xu Q."/>
            <person name="Wang G."/>
        </authorList>
    </citation>
    <scope>NUCLEOTIDE SEQUENCE [LARGE SCALE GENOMIC DNA]</scope>
    <source>
        <strain evidence="3">xq</strain>
    </source>
</reference>
<dbReference type="Gene3D" id="1.10.150.690">
    <property type="entry name" value="DUF2063"/>
    <property type="match status" value="1"/>
</dbReference>
<gene>
    <name evidence="2" type="ORF">GIW81_03390</name>
</gene>
<dbReference type="InterPro" id="IPR018640">
    <property type="entry name" value="DUF2063"/>
</dbReference>
<evidence type="ECO:0000259" key="1">
    <source>
        <dbReference type="Pfam" id="PF09836"/>
    </source>
</evidence>
<feature type="domain" description="Putative DNA-binding" evidence="1">
    <location>
        <begin position="40"/>
        <end position="131"/>
    </location>
</feature>